<dbReference type="PANTHER" id="PTHR34051">
    <property type="entry name" value="PROTEIN LOW PSII ACCUMULATION 3, CHLOROPLASTIC"/>
    <property type="match status" value="1"/>
</dbReference>
<reference evidence="2 3" key="1">
    <citation type="submission" date="2016-09" db="EMBL/GenBank/DDBJ databases">
        <title>The draft genome of Dichanthelium oligosanthes: A C3 panicoid grass species.</title>
        <authorList>
            <person name="Studer A.J."/>
            <person name="Schnable J.C."/>
            <person name="Brutnell T.P."/>
        </authorList>
    </citation>
    <scope>NUCLEOTIDE SEQUENCE [LARGE SCALE GENOMIC DNA]</scope>
    <source>
        <strain evidence="3">cv. Kellogg 1175</strain>
        <tissue evidence="2">Leaf</tissue>
    </source>
</reference>
<evidence type="ECO:0000313" key="3">
    <source>
        <dbReference type="Proteomes" id="UP000095767"/>
    </source>
</evidence>
<name>A0A1E5V957_9POAL</name>
<evidence type="ECO:0000256" key="1">
    <source>
        <dbReference type="SAM" id="MobiDB-lite"/>
    </source>
</evidence>
<sequence length="107" mass="11186">MAAPTALCARHFHLPRASSSSSPSPPRLPATASSYSSSSRLRPRRLAVSPRAEAGTGTGTGTGDVEALRAGVSVYKPRSYDVLVTDAARSLACAIDDGKTRLEIEFP</sequence>
<keyword evidence="3" id="KW-1185">Reference proteome</keyword>
<evidence type="ECO:0000313" key="2">
    <source>
        <dbReference type="EMBL" id="OEL21686.1"/>
    </source>
</evidence>
<accession>A0A1E5V957</accession>
<organism evidence="2 3">
    <name type="scientific">Dichanthelium oligosanthes</name>
    <dbReference type="NCBI Taxonomy" id="888268"/>
    <lineage>
        <taxon>Eukaryota</taxon>
        <taxon>Viridiplantae</taxon>
        <taxon>Streptophyta</taxon>
        <taxon>Embryophyta</taxon>
        <taxon>Tracheophyta</taxon>
        <taxon>Spermatophyta</taxon>
        <taxon>Magnoliopsida</taxon>
        <taxon>Liliopsida</taxon>
        <taxon>Poales</taxon>
        <taxon>Poaceae</taxon>
        <taxon>PACMAD clade</taxon>
        <taxon>Panicoideae</taxon>
        <taxon>Panicodae</taxon>
        <taxon>Paniceae</taxon>
        <taxon>Dichantheliinae</taxon>
        <taxon>Dichanthelium</taxon>
    </lineage>
</organism>
<dbReference type="PANTHER" id="PTHR34051:SF2">
    <property type="entry name" value="PROTEIN LPA3"/>
    <property type="match status" value="1"/>
</dbReference>
<proteinExistence type="predicted"/>
<comment type="caution">
    <text evidence="2">The sequence shown here is derived from an EMBL/GenBank/DDBJ whole genome shotgun (WGS) entry which is preliminary data.</text>
</comment>
<protein>
    <submittedName>
        <fullName evidence="2">Uncharacterized protein</fullName>
    </submittedName>
</protein>
<dbReference type="AlphaFoldDB" id="A0A1E5V957"/>
<dbReference type="OrthoDB" id="692864at2759"/>
<dbReference type="EMBL" id="LWDX02047379">
    <property type="protein sequence ID" value="OEL21686.1"/>
    <property type="molecule type" value="Genomic_DNA"/>
</dbReference>
<feature type="region of interest" description="Disordered" evidence="1">
    <location>
        <begin position="13"/>
        <end position="64"/>
    </location>
</feature>
<feature type="compositionally biased region" description="Low complexity" evidence="1">
    <location>
        <begin position="29"/>
        <end position="52"/>
    </location>
</feature>
<dbReference type="InterPro" id="IPR044687">
    <property type="entry name" value="LPA3"/>
</dbReference>
<dbReference type="Proteomes" id="UP000095767">
    <property type="component" value="Unassembled WGS sequence"/>
</dbReference>
<dbReference type="STRING" id="888268.A0A1E5V957"/>
<gene>
    <name evidence="2" type="ORF">BAE44_0017295</name>
</gene>